<evidence type="ECO:0000313" key="11">
    <source>
        <dbReference type="Proteomes" id="UP001353858"/>
    </source>
</evidence>
<organism evidence="10 11">
    <name type="scientific">Aquatica leii</name>
    <dbReference type="NCBI Taxonomy" id="1421715"/>
    <lineage>
        <taxon>Eukaryota</taxon>
        <taxon>Metazoa</taxon>
        <taxon>Ecdysozoa</taxon>
        <taxon>Arthropoda</taxon>
        <taxon>Hexapoda</taxon>
        <taxon>Insecta</taxon>
        <taxon>Pterygota</taxon>
        <taxon>Neoptera</taxon>
        <taxon>Endopterygota</taxon>
        <taxon>Coleoptera</taxon>
        <taxon>Polyphaga</taxon>
        <taxon>Elateriformia</taxon>
        <taxon>Elateroidea</taxon>
        <taxon>Lampyridae</taxon>
        <taxon>Luciolinae</taxon>
        <taxon>Aquatica</taxon>
    </lineage>
</organism>
<keyword evidence="6" id="KW-1015">Disulfide bond</keyword>
<keyword evidence="8" id="KW-0732">Signal</keyword>
<evidence type="ECO:0000256" key="4">
    <source>
        <dbReference type="ARBA" id="ARBA00022801"/>
    </source>
</evidence>
<dbReference type="GO" id="GO:0004252">
    <property type="term" value="F:serine-type endopeptidase activity"/>
    <property type="evidence" value="ECO:0007669"/>
    <property type="project" value="InterPro"/>
</dbReference>
<dbReference type="InterPro" id="IPR050430">
    <property type="entry name" value="Peptidase_S1"/>
</dbReference>
<dbReference type="EMBL" id="JARPUR010000007">
    <property type="protein sequence ID" value="KAK4873168.1"/>
    <property type="molecule type" value="Genomic_DNA"/>
</dbReference>
<feature type="domain" description="Peptidase S1" evidence="9">
    <location>
        <begin position="414"/>
        <end position="636"/>
    </location>
</feature>
<gene>
    <name evidence="10" type="ORF">RN001_015197</name>
</gene>
<evidence type="ECO:0000256" key="5">
    <source>
        <dbReference type="ARBA" id="ARBA00022825"/>
    </source>
</evidence>
<accession>A0AAN7QCE0</accession>
<name>A0AAN7QCE0_9COLE</name>
<dbReference type="SMART" id="SM00020">
    <property type="entry name" value="Tryp_SPc"/>
    <property type="match status" value="3"/>
</dbReference>
<dbReference type="CDD" id="cd00190">
    <property type="entry name" value="Tryp_SPc"/>
    <property type="match status" value="3"/>
</dbReference>
<dbReference type="PROSITE" id="PS50240">
    <property type="entry name" value="TRYPSIN_DOM"/>
    <property type="match status" value="2"/>
</dbReference>
<dbReference type="GO" id="GO:0005576">
    <property type="term" value="C:extracellular region"/>
    <property type="evidence" value="ECO:0007669"/>
    <property type="project" value="UniProtKB-SubCell"/>
</dbReference>
<evidence type="ECO:0000259" key="9">
    <source>
        <dbReference type="PROSITE" id="PS50240"/>
    </source>
</evidence>
<dbReference type="FunFam" id="2.40.10.10:FF:000073">
    <property type="entry name" value="Trypsin alpha"/>
    <property type="match status" value="2"/>
</dbReference>
<evidence type="ECO:0000256" key="7">
    <source>
        <dbReference type="RuleBase" id="RU363034"/>
    </source>
</evidence>
<keyword evidence="4 7" id="KW-0378">Hydrolase</keyword>
<dbReference type="PRINTS" id="PR00722">
    <property type="entry name" value="CHYMOTRYPSIN"/>
</dbReference>
<dbReference type="Pfam" id="PF00089">
    <property type="entry name" value="Trypsin"/>
    <property type="match status" value="3"/>
</dbReference>
<feature type="signal peptide" evidence="8">
    <location>
        <begin position="1"/>
        <end position="15"/>
    </location>
</feature>
<dbReference type="PROSITE" id="PS00134">
    <property type="entry name" value="TRYPSIN_HIS"/>
    <property type="match status" value="3"/>
</dbReference>
<dbReference type="InterPro" id="IPR043504">
    <property type="entry name" value="Peptidase_S1_PA_chymotrypsin"/>
</dbReference>
<keyword evidence="11" id="KW-1185">Reference proteome</keyword>
<dbReference type="FunFam" id="2.40.10.10:FF:000068">
    <property type="entry name" value="transmembrane protease serine 2"/>
    <property type="match status" value="1"/>
</dbReference>
<dbReference type="Proteomes" id="UP001353858">
    <property type="component" value="Unassembled WGS sequence"/>
</dbReference>
<feature type="chain" id="PRO_5042840715" description="Peptidase S1 domain-containing protein" evidence="8">
    <location>
        <begin position="16"/>
        <end position="638"/>
    </location>
</feature>
<dbReference type="PANTHER" id="PTHR24276">
    <property type="entry name" value="POLYSERASE-RELATED"/>
    <property type="match status" value="1"/>
</dbReference>
<dbReference type="InterPro" id="IPR009003">
    <property type="entry name" value="Peptidase_S1_PA"/>
</dbReference>
<evidence type="ECO:0000256" key="6">
    <source>
        <dbReference type="ARBA" id="ARBA00023157"/>
    </source>
</evidence>
<comment type="subcellular location">
    <subcellularLocation>
        <location evidence="1">Secreted</location>
        <location evidence="1">Extracellular space</location>
    </subcellularLocation>
</comment>
<keyword evidence="3 7" id="KW-0645">Protease</keyword>
<dbReference type="SUPFAM" id="SSF50494">
    <property type="entry name" value="Trypsin-like serine proteases"/>
    <property type="match status" value="3"/>
</dbReference>
<evidence type="ECO:0000256" key="1">
    <source>
        <dbReference type="ARBA" id="ARBA00004239"/>
    </source>
</evidence>
<sequence length="638" mass="69562">MKFFLVVAFVAYVFALSEDKIVGGTLASQGQFPYQVSQRRNKRHYCGGSIIDTNTILTAAHCVDGKDSTTLNIVVGSNKLNESGVWYFVSLYTMHPDWNPVLATNDLAVIKVTTPIQFSTYIQPIVVDNSFVPGGPQCVLSGWGLTRYPSLTTPNDLMYFTGKVVDLNRCKESLPSRKYPVLESNICSLAKYGIGACMGDSGGPLVADNKQIGHSIGRTFPNDKIVGGTVASEGQFPYQISHRYNSRHICGGSIIDEYTILTAAHCVYGFNSQQFDVVVGSNQLSFGGIWYSVSRSIMHEQYDSVLSTNDIAVMKVLGPIKFTAYIQPIAVDSSFTPGGVECVHSGFGITSYPGSASNDLLYFEANVVDLNICKDIFQGLNFPVLDSNICAFARYGIGACSAHTFGKTLLKNKIVGGLIAYQGQFPYQISLRYFAQHICGDSIIDQNTNLTAAHCVDGVANTNLGIVVGTNKLDEGGILNTVAQYVIHEKWNPADATNDISVIKMTAPFEFTRDVMPLTIDNRFISAGARCVLSGWGYTSYPGSSPNDLMYFRAQITCLEKCKTEFPGSVYPVIDSNICAFSKYGVGACLGDSGEPLVSNNKQIEITSWVAPCGIGYPDAYTRVSNYYDWIETQQMTL</sequence>
<dbReference type="PROSITE" id="PS00135">
    <property type="entry name" value="TRYPSIN_SER"/>
    <property type="match status" value="1"/>
</dbReference>
<dbReference type="AlphaFoldDB" id="A0AAN7QCE0"/>
<evidence type="ECO:0000256" key="8">
    <source>
        <dbReference type="SAM" id="SignalP"/>
    </source>
</evidence>
<dbReference type="Gene3D" id="2.40.10.10">
    <property type="entry name" value="Trypsin-like serine proteases"/>
    <property type="match status" value="6"/>
</dbReference>
<comment type="caution">
    <text evidence="10">The sequence shown here is derived from an EMBL/GenBank/DDBJ whole genome shotgun (WGS) entry which is preliminary data.</text>
</comment>
<dbReference type="InterPro" id="IPR001254">
    <property type="entry name" value="Trypsin_dom"/>
</dbReference>
<dbReference type="GO" id="GO:0006508">
    <property type="term" value="P:proteolysis"/>
    <property type="evidence" value="ECO:0007669"/>
    <property type="project" value="UniProtKB-KW"/>
</dbReference>
<dbReference type="InterPro" id="IPR033116">
    <property type="entry name" value="TRYPSIN_SER"/>
</dbReference>
<evidence type="ECO:0000256" key="3">
    <source>
        <dbReference type="ARBA" id="ARBA00022670"/>
    </source>
</evidence>
<protein>
    <recommendedName>
        <fullName evidence="9">Peptidase S1 domain-containing protein</fullName>
    </recommendedName>
</protein>
<dbReference type="FunFam" id="2.40.10.10:FF:000036">
    <property type="entry name" value="Trypsin beta"/>
    <property type="match status" value="1"/>
</dbReference>
<reference evidence="11" key="1">
    <citation type="submission" date="2023-01" db="EMBL/GenBank/DDBJ databases">
        <title>Key to firefly adult light organ development and bioluminescence: homeobox transcription factors regulate luciferase expression and transportation to peroxisome.</title>
        <authorList>
            <person name="Fu X."/>
        </authorList>
    </citation>
    <scope>NUCLEOTIDE SEQUENCE [LARGE SCALE GENOMIC DNA]</scope>
</reference>
<evidence type="ECO:0000313" key="10">
    <source>
        <dbReference type="EMBL" id="KAK4873168.1"/>
    </source>
</evidence>
<evidence type="ECO:0000256" key="2">
    <source>
        <dbReference type="ARBA" id="ARBA00007664"/>
    </source>
</evidence>
<dbReference type="PANTHER" id="PTHR24276:SF96">
    <property type="entry name" value="PEPTIDASE S1 DOMAIN-CONTAINING PROTEIN"/>
    <property type="match status" value="1"/>
</dbReference>
<dbReference type="InterPro" id="IPR001314">
    <property type="entry name" value="Peptidase_S1A"/>
</dbReference>
<comment type="similarity">
    <text evidence="2">Belongs to the peptidase S1 family.</text>
</comment>
<proteinExistence type="inferred from homology"/>
<keyword evidence="5 7" id="KW-0720">Serine protease</keyword>
<dbReference type="InterPro" id="IPR018114">
    <property type="entry name" value="TRYPSIN_HIS"/>
</dbReference>
<feature type="domain" description="Peptidase S1" evidence="9">
    <location>
        <begin position="21"/>
        <end position="331"/>
    </location>
</feature>